<name>A0A9Q0DE47_9TELE</name>
<feature type="region of interest" description="Disordered" evidence="1">
    <location>
        <begin position="246"/>
        <end position="267"/>
    </location>
</feature>
<comment type="caution">
    <text evidence="4">The sequence shown here is derived from an EMBL/GenBank/DDBJ whole genome shotgun (WGS) entry which is preliminary data.</text>
</comment>
<dbReference type="InterPro" id="IPR011015">
    <property type="entry name" value="LEM/LEM-like_dom_sf"/>
</dbReference>
<evidence type="ECO:0000313" key="4">
    <source>
        <dbReference type="EMBL" id="KAJ3585918.1"/>
    </source>
</evidence>
<evidence type="ECO:0000313" key="5">
    <source>
        <dbReference type="Proteomes" id="UP001148018"/>
    </source>
</evidence>
<dbReference type="PANTHER" id="PTHR12019">
    <property type="entry name" value="LAMINA-ASSOCIATED POLYPEPTIDE THYMOPOIETIN"/>
    <property type="match status" value="1"/>
</dbReference>
<feature type="transmembrane region" description="Helical" evidence="2">
    <location>
        <begin position="198"/>
        <end position="218"/>
    </location>
</feature>
<evidence type="ECO:0000256" key="1">
    <source>
        <dbReference type="SAM" id="MobiDB-lite"/>
    </source>
</evidence>
<dbReference type="CDD" id="cd12940">
    <property type="entry name" value="LEM_LAP2_LEMD1"/>
    <property type="match status" value="1"/>
</dbReference>
<sequence length="267" mass="29343">MRDIIGLTNDELKATLLKHGVKAGPIVASTRALYERRLAKLLHSYGPEETALNACPSSWTMGTEFRAECEECGKVTLPQVLSTSSVSLKSKSSALSRSQDFSITQMPDLPEFELQTPKNEFFFYTPNASSYKQSTKEHVADGPTRFYPKTGLMPTGVAVTCRRPIKGAAGRPVQYKYPDLPPASPLTLERQGVERRLVPVYIQMVVFLAMAGLLYLVYACMEENPYNPLLPLLDGASEAMTMVMRTTESEPGPADPLDRAAQDSLSG</sequence>
<dbReference type="Gene3D" id="1.10.720.40">
    <property type="match status" value="1"/>
</dbReference>
<accession>A0A9Q0DE47</accession>
<dbReference type="InterPro" id="IPR003887">
    <property type="entry name" value="LEM_dom"/>
</dbReference>
<dbReference type="PROSITE" id="PS50954">
    <property type="entry name" value="LEM"/>
    <property type="match status" value="1"/>
</dbReference>
<dbReference type="PANTHER" id="PTHR12019:SF22">
    <property type="entry name" value="LAMINA-ASSOCIATED POLYPEPTIDE 2, ISOFORMS BETA_GAMMA"/>
    <property type="match status" value="1"/>
</dbReference>
<dbReference type="Proteomes" id="UP001148018">
    <property type="component" value="Unassembled WGS sequence"/>
</dbReference>
<keyword evidence="5" id="KW-1185">Reference proteome</keyword>
<evidence type="ECO:0000256" key="2">
    <source>
        <dbReference type="SAM" id="Phobius"/>
    </source>
</evidence>
<protein>
    <recommendedName>
        <fullName evidence="3">LEM domain-containing protein</fullName>
    </recommendedName>
</protein>
<dbReference type="OrthoDB" id="6363067at2759"/>
<dbReference type="AlphaFoldDB" id="A0A9Q0DE47"/>
<dbReference type="Pfam" id="PF03020">
    <property type="entry name" value="LEM"/>
    <property type="match status" value="1"/>
</dbReference>
<gene>
    <name evidence="4" type="ORF">NHX12_012325</name>
</gene>
<evidence type="ECO:0000259" key="3">
    <source>
        <dbReference type="PROSITE" id="PS50954"/>
    </source>
</evidence>
<dbReference type="SUPFAM" id="SSF63451">
    <property type="entry name" value="LEM domain"/>
    <property type="match status" value="1"/>
</dbReference>
<dbReference type="SMART" id="SM00540">
    <property type="entry name" value="LEM"/>
    <property type="match status" value="1"/>
</dbReference>
<keyword evidence="2" id="KW-0812">Transmembrane</keyword>
<keyword evidence="2" id="KW-1133">Transmembrane helix</keyword>
<organism evidence="4 5">
    <name type="scientific">Muraenolepis orangiensis</name>
    <name type="common">Patagonian moray cod</name>
    <dbReference type="NCBI Taxonomy" id="630683"/>
    <lineage>
        <taxon>Eukaryota</taxon>
        <taxon>Metazoa</taxon>
        <taxon>Chordata</taxon>
        <taxon>Craniata</taxon>
        <taxon>Vertebrata</taxon>
        <taxon>Euteleostomi</taxon>
        <taxon>Actinopterygii</taxon>
        <taxon>Neopterygii</taxon>
        <taxon>Teleostei</taxon>
        <taxon>Neoteleostei</taxon>
        <taxon>Acanthomorphata</taxon>
        <taxon>Zeiogadaria</taxon>
        <taxon>Gadariae</taxon>
        <taxon>Gadiformes</taxon>
        <taxon>Muraenolepidoidei</taxon>
        <taxon>Muraenolepididae</taxon>
        <taxon>Muraenolepis</taxon>
    </lineage>
</organism>
<dbReference type="InterPro" id="IPR051656">
    <property type="entry name" value="LEM_domain"/>
</dbReference>
<proteinExistence type="predicted"/>
<reference evidence="4" key="1">
    <citation type="submission" date="2022-07" db="EMBL/GenBank/DDBJ databases">
        <title>Chromosome-level genome of Muraenolepis orangiensis.</title>
        <authorList>
            <person name="Kim J."/>
        </authorList>
    </citation>
    <scope>NUCLEOTIDE SEQUENCE</scope>
    <source>
        <strain evidence="4">KU_S4_2022</strain>
        <tissue evidence="4">Muscle</tissue>
    </source>
</reference>
<dbReference type="FunFam" id="1.10.720.40:FF:000001">
    <property type="entry name" value="LEM domain containing 2, isoform CRA_a"/>
    <property type="match status" value="1"/>
</dbReference>
<dbReference type="EMBL" id="JANIIK010000117">
    <property type="protein sequence ID" value="KAJ3585918.1"/>
    <property type="molecule type" value="Genomic_DNA"/>
</dbReference>
<feature type="domain" description="LEM" evidence="3">
    <location>
        <begin position="1"/>
        <end position="45"/>
    </location>
</feature>
<keyword evidence="2" id="KW-0472">Membrane</keyword>